<evidence type="ECO:0000313" key="5">
    <source>
        <dbReference type="Proteomes" id="UP000681967"/>
    </source>
</evidence>
<dbReference type="Proteomes" id="UP000681967">
    <property type="component" value="Unassembled WGS sequence"/>
</dbReference>
<accession>A0A8S3ANN1</accession>
<dbReference type="Proteomes" id="UP000676336">
    <property type="component" value="Unassembled WGS sequence"/>
</dbReference>
<evidence type="ECO:0000313" key="4">
    <source>
        <dbReference type="EMBL" id="CAF4915102.1"/>
    </source>
</evidence>
<evidence type="ECO:0000256" key="1">
    <source>
        <dbReference type="SAM" id="MobiDB-lite"/>
    </source>
</evidence>
<dbReference type="Proteomes" id="UP000681720">
    <property type="component" value="Unassembled WGS sequence"/>
</dbReference>
<evidence type="ECO:0000313" key="3">
    <source>
        <dbReference type="EMBL" id="CAF4875635.1"/>
    </source>
</evidence>
<dbReference type="EMBL" id="CAJOBH010125859">
    <property type="protein sequence ID" value="CAF4734379.1"/>
    <property type="molecule type" value="Genomic_DNA"/>
</dbReference>
<gene>
    <name evidence="2" type="ORF">BYL167_LOCUS45406</name>
    <name evidence="4" type="ORF">GIL414_LOCUS52512</name>
    <name evidence="3" type="ORF">SMN809_LOCUS50565</name>
</gene>
<reference evidence="2" key="1">
    <citation type="submission" date="2021-02" db="EMBL/GenBank/DDBJ databases">
        <authorList>
            <person name="Nowell W R."/>
        </authorList>
    </citation>
    <scope>NUCLEOTIDE SEQUENCE</scope>
</reference>
<dbReference type="AlphaFoldDB" id="A0A8S3ANN1"/>
<evidence type="ECO:0000313" key="2">
    <source>
        <dbReference type="EMBL" id="CAF4734379.1"/>
    </source>
</evidence>
<proteinExistence type="predicted"/>
<sequence>FSAEDDTHECIPKKTTYDSGFVDTSDENNSSIMVKQGGLNYPNELHRMYPPQE</sequence>
<dbReference type="EMBL" id="CAJOBI010167457">
    <property type="protein sequence ID" value="CAF4875635.1"/>
    <property type="molecule type" value="Genomic_DNA"/>
</dbReference>
<name>A0A8S3ANN1_9BILA</name>
<protein>
    <submittedName>
        <fullName evidence="2">Uncharacterized protein</fullName>
    </submittedName>
</protein>
<dbReference type="EMBL" id="CAJOBJ010180177">
    <property type="protein sequence ID" value="CAF4915102.1"/>
    <property type="molecule type" value="Genomic_DNA"/>
</dbReference>
<comment type="caution">
    <text evidence="2">The sequence shown here is derived from an EMBL/GenBank/DDBJ whole genome shotgun (WGS) entry which is preliminary data.</text>
</comment>
<organism evidence="2 5">
    <name type="scientific">Rotaria magnacalcarata</name>
    <dbReference type="NCBI Taxonomy" id="392030"/>
    <lineage>
        <taxon>Eukaryota</taxon>
        <taxon>Metazoa</taxon>
        <taxon>Spiralia</taxon>
        <taxon>Gnathifera</taxon>
        <taxon>Rotifera</taxon>
        <taxon>Eurotatoria</taxon>
        <taxon>Bdelloidea</taxon>
        <taxon>Philodinida</taxon>
        <taxon>Philodinidae</taxon>
        <taxon>Rotaria</taxon>
    </lineage>
</organism>
<feature type="non-terminal residue" evidence="2">
    <location>
        <position position="1"/>
    </location>
</feature>
<feature type="region of interest" description="Disordered" evidence="1">
    <location>
        <begin position="1"/>
        <end position="23"/>
    </location>
</feature>